<reference evidence="2 3" key="1">
    <citation type="submission" date="2024-05" db="EMBL/GenBank/DDBJ databases">
        <authorList>
            <person name="Yi C."/>
        </authorList>
    </citation>
    <scope>NUCLEOTIDE SEQUENCE [LARGE SCALE GENOMIC DNA]</scope>
    <source>
        <strain evidence="2 3">XS13</strain>
    </source>
</reference>
<gene>
    <name evidence="2" type="ORF">ABDK96_11120</name>
</gene>
<organism evidence="2 3">
    <name type="scientific">Citricoccus nitrophenolicus</name>
    <dbReference type="NCBI Taxonomy" id="863575"/>
    <lineage>
        <taxon>Bacteria</taxon>
        <taxon>Bacillati</taxon>
        <taxon>Actinomycetota</taxon>
        <taxon>Actinomycetes</taxon>
        <taxon>Micrococcales</taxon>
        <taxon>Micrococcaceae</taxon>
        <taxon>Citricoccus</taxon>
    </lineage>
</organism>
<name>A0ABV0IJ95_9MICC</name>
<sequence length="196" mass="20096">MPAAKAPAETAAIMWKPILVRALIAVIFGLTTVFLQEPGLGVLKYGLAAYFVFSGSGLWEYLRRDPVPERMRGPLSIAAAVLMLGAIALLFAGSVFVAGIIAAAALIGSGAAELVAWAQHRKAFVPARDQLYTGLVGALSGVGLLLFLNLDAHGLLGIVGGGAIVIAVVLAISGFGFRHDAGPAARAGEGPRAPRS</sequence>
<protein>
    <recommendedName>
        <fullName evidence="4">DUF308 domain-containing protein</fullName>
    </recommendedName>
</protein>
<dbReference type="Proteomes" id="UP001484097">
    <property type="component" value="Unassembled WGS sequence"/>
</dbReference>
<feature type="transmembrane region" description="Helical" evidence="1">
    <location>
        <begin position="154"/>
        <end position="177"/>
    </location>
</feature>
<keyword evidence="1" id="KW-1133">Transmembrane helix</keyword>
<keyword evidence="1" id="KW-0812">Transmembrane</keyword>
<keyword evidence="1" id="KW-0472">Membrane</keyword>
<proteinExistence type="predicted"/>
<evidence type="ECO:0000313" key="2">
    <source>
        <dbReference type="EMBL" id="MEO9248235.1"/>
    </source>
</evidence>
<dbReference type="EMBL" id="JBDXMX010000004">
    <property type="protein sequence ID" value="MEO9248235.1"/>
    <property type="molecule type" value="Genomic_DNA"/>
</dbReference>
<feature type="transmembrane region" description="Helical" evidence="1">
    <location>
        <begin position="130"/>
        <end position="148"/>
    </location>
</feature>
<dbReference type="RefSeq" id="WP_347920834.1">
    <property type="nucleotide sequence ID" value="NZ_JBDXMX010000004.1"/>
</dbReference>
<evidence type="ECO:0000256" key="1">
    <source>
        <dbReference type="SAM" id="Phobius"/>
    </source>
</evidence>
<feature type="transmembrane region" description="Helical" evidence="1">
    <location>
        <begin position="18"/>
        <end position="36"/>
    </location>
</feature>
<feature type="transmembrane region" description="Helical" evidence="1">
    <location>
        <begin position="98"/>
        <end position="118"/>
    </location>
</feature>
<evidence type="ECO:0000313" key="3">
    <source>
        <dbReference type="Proteomes" id="UP001484097"/>
    </source>
</evidence>
<accession>A0ABV0IJ95</accession>
<comment type="caution">
    <text evidence="2">The sequence shown here is derived from an EMBL/GenBank/DDBJ whole genome shotgun (WGS) entry which is preliminary data.</text>
</comment>
<feature type="transmembrane region" description="Helical" evidence="1">
    <location>
        <begin position="74"/>
        <end position="92"/>
    </location>
</feature>
<evidence type="ECO:0008006" key="4">
    <source>
        <dbReference type="Google" id="ProtNLM"/>
    </source>
</evidence>
<feature type="transmembrane region" description="Helical" evidence="1">
    <location>
        <begin position="42"/>
        <end position="62"/>
    </location>
</feature>
<keyword evidence="3" id="KW-1185">Reference proteome</keyword>